<reference evidence="2 3" key="1">
    <citation type="submission" date="2019-02" db="EMBL/GenBank/DDBJ databases">
        <title>Deep-cultivation of Planctomycetes and their phenomic and genomic characterization uncovers novel biology.</title>
        <authorList>
            <person name="Wiegand S."/>
            <person name="Jogler M."/>
            <person name="Boedeker C."/>
            <person name="Pinto D."/>
            <person name="Vollmers J."/>
            <person name="Rivas-Marin E."/>
            <person name="Kohn T."/>
            <person name="Peeters S.H."/>
            <person name="Heuer A."/>
            <person name="Rast P."/>
            <person name="Oberbeckmann S."/>
            <person name="Bunk B."/>
            <person name="Jeske O."/>
            <person name="Meyerdierks A."/>
            <person name="Storesund J.E."/>
            <person name="Kallscheuer N."/>
            <person name="Luecker S."/>
            <person name="Lage O.M."/>
            <person name="Pohl T."/>
            <person name="Merkel B.J."/>
            <person name="Hornburger P."/>
            <person name="Mueller R.-W."/>
            <person name="Bruemmer F."/>
            <person name="Labrenz M."/>
            <person name="Spormann A.M."/>
            <person name="Op den Camp H."/>
            <person name="Overmann J."/>
            <person name="Amann R."/>
            <person name="Jetten M.S.M."/>
            <person name="Mascher T."/>
            <person name="Medema M.H."/>
            <person name="Devos D.P."/>
            <person name="Kaster A.-K."/>
            <person name="Ovreas L."/>
            <person name="Rohde M."/>
            <person name="Galperin M.Y."/>
            <person name="Jogler C."/>
        </authorList>
    </citation>
    <scope>NUCLEOTIDE SEQUENCE [LARGE SCALE GENOMIC DNA]</scope>
    <source>
        <strain evidence="2 3">Pan265</strain>
    </source>
</reference>
<sequence length="267" mass="30393">MTTTTLRQRFHNPAAHDNALTLTTGTWDHLRQLAPFHYRADKPATATRILALLHTHPSPADRWLARTPRPQPAAILVESLPALACNLRDHALNQRFGNTLPPAQRARLINQEIRCISRVIVHPRFRGNGLAVRLVRHALETATTPVTEALAAMGRINPFFQHAGMTPYTRPPLPCDQRLLDALEHAGFVRTDLARPARLWQDIQRRPPATQHFLIREVQRWYQQNAGRGGRRHHDTPQQLNTARTRVLVEPVYYAHINPQHAPQHPA</sequence>
<accession>A0A518C0N2</accession>
<dbReference type="Gene3D" id="3.40.630.30">
    <property type="match status" value="1"/>
</dbReference>
<dbReference type="CDD" id="cd04301">
    <property type="entry name" value="NAT_SF"/>
    <property type="match status" value="1"/>
</dbReference>
<protein>
    <recommendedName>
        <fullName evidence="1">N-acetyltransferase domain-containing protein</fullName>
    </recommendedName>
</protein>
<name>A0A518C0N2_9BACT</name>
<dbReference type="Pfam" id="PF00583">
    <property type="entry name" value="Acetyltransf_1"/>
    <property type="match status" value="1"/>
</dbReference>
<proteinExistence type="predicted"/>
<evidence type="ECO:0000313" key="2">
    <source>
        <dbReference type="EMBL" id="QDU72771.1"/>
    </source>
</evidence>
<dbReference type="InterPro" id="IPR000182">
    <property type="entry name" value="GNAT_dom"/>
</dbReference>
<keyword evidence="3" id="KW-1185">Reference proteome</keyword>
<dbReference type="AlphaFoldDB" id="A0A518C0N2"/>
<dbReference type="KEGG" id="mcad:Pan265_26450"/>
<organism evidence="2 3">
    <name type="scientific">Mucisphaera calidilacus</name>
    <dbReference type="NCBI Taxonomy" id="2527982"/>
    <lineage>
        <taxon>Bacteria</taxon>
        <taxon>Pseudomonadati</taxon>
        <taxon>Planctomycetota</taxon>
        <taxon>Phycisphaerae</taxon>
        <taxon>Phycisphaerales</taxon>
        <taxon>Phycisphaeraceae</taxon>
        <taxon>Mucisphaera</taxon>
    </lineage>
</organism>
<evidence type="ECO:0000313" key="3">
    <source>
        <dbReference type="Proteomes" id="UP000320386"/>
    </source>
</evidence>
<dbReference type="Proteomes" id="UP000320386">
    <property type="component" value="Chromosome"/>
</dbReference>
<dbReference type="PROSITE" id="PS51186">
    <property type="entry name" value="GNAT"/>
    <property type="match status" value="1"/>
</dbReference>
<dbReference type="RefSeq" id="WP_145446931.1">
    <property type="nucleotide sequence ID" value="NZ_CP036280.1"/>
</dbReference>
<dbReference type="OrthoDB" id="288530at2"/>
<gene>
    <name evidence="2" type="ORF">Pan265_26450</name>
</gene>
<feature type="domain" description="N-acetyltransferase" evidence="1">
    <location>
        <begin position="47"/>
        <end position="210"/>
    </location>
</feature>
<dbReference type="InterPro" id="IPR016181">
    <property type="entry name" value="Acyl_CoA_acyltransferase"/>
</dbReference>
<evidence type="ECO:0000259" key="1">
    <source>
        <dbReference type="PROSITE" id="PS51186"/>
    </source>
</evidence>
<dbReference type="SUPFAM" id="SSF55729">
    <property type="entry name" value="Acyl-CoA N-acyltransferases (Nat)"/>
    <property type="match status" value="1"/>
</dbReference>
<dbReference type="EMBL" id="CP036280">
    <property type="protein sequence ID" value="QDU72771.1"/>
    <property type="molecule type" value="Genomic_DNA"/>
</dbReference>
<dbReference type="GO" id="GO:0016747">
    <property type="term" value="F:acyltransferase activity, transferring groups other than amino-acyl groups"/>
    <property type="evidence" value="ECO:0007669"/>
    <property type="project" value="InterPro"/>
</dbReference>